<dbReference type="PROSITE" id="PS00798">
    <property type="entry name" value="ALDOKETO_REDUCTASE_1"/>
    <property type="match status" value="1"/>
</dbReference>
<dbReference type="InterPro" id="IPR018170">
    <property type="entry name" value="Aldo/ket_reductase_CS"/>
</dbReference>
<dbReference type="Pfam" id="PF00248">
    <property type="entry name" value="Aldo_ket_red"/>
    <property type="match status" value="1"/>
</dbReference>
<evidence type="ECO:0000256" key="1">
    <source>
        <dbReference type="ARBA" id="ARBA00007905"/>
    </source>
</evidence>
<keyword evidence="10" id="KW-1185">Reference proteome</keyword>
<evidence type="ECO:0000256" key="6">
    <source>
        <dbReference type="PIRSR" id="PIRSR000097-3"/>
    </source>
</evidence>
<evidence type="ECO:0000313" key="10">
    <source>
        <dbReference type="Proteomes" id="UP001652700"/>
    </source>
</evidence>
<feature type="binding site" evidence="5">
    <location>
        <position position="144"/>
    </location>
    <ligand>
        <name>substrate</name>
    </ligand>
</feature>
<feature type="site" description="Lowers pKa of active site Tyr" evidence="6">
    <location>
        <position position="110"/>
    </location>
</feature>
<dbReference type="GO" id="GO:0016616">
    <property type="term" value="F:oxidoreductase activity, acting on the CH-OH group of donors, NAD or NADP as acceptor"/>
    <property type="evidence" value="ECO:0007669"/>
    <property type="project" value="UniProtKB-ARBA"/>
</dbReference>
<evidence type="ECO:0000256" key="7">
    <source>
        <dbReference type="SAM" id="SignalP"/>
    </source>
</evidence>
<reference evidence="9" key="2">
    <citation type="submission" date="2025-05" db="UniProtKB">
        <authorList>
            <consortium name="EnsemblMetazoa"/>
        </authorList>
    </citation>
    <scope>IDENTIFICATION</scope>
</reference>
<dbReference type="InParanoid" id="A0A6P7GQB3"/>
<dbReference type="AlphaFoldDB" id="A0A6P7GQB3"/>
<evidence type="ECO:0000313" key="9">
    <source>
        <dbReference type="EnsemblMetazoa" id="XP_050517159.1"/>
    </source>
</evidence>
<evidence type="ECO:0000259" key="8">
    <source>
        <dbReference type="Pfam" id="PF00248"/>
    </source>
</evidence>
<evidence type="ECO:0000313" key="11">
    <source>
        <dbReference type="RefSeq" id="XP_028151784.1"/>
    </source>
</evidence>
<dbReference type="InterPro" id="IPR036812">
    <property type="entry name" value="NAD(P)_OxRdtase_dom_sf"/>
</dbReference>
<dbReference type="EnsemblMetazoa" id="XM_050661202.1">
    <property type="protein sequence ID" value="XP_050517159.1"/>
    <property type="gene ID" value="LOC126891870"/>
</dbReference>
<protein>
    <submittedName>
        <fullName evidence="11">Uncharacterized protein LOC114345163</fullName>
    </submittedName>
</protein>
<name>A0A6P7GQB3_DIAVI</name>
<dbReference type="SUPFAM" id="SSF51430">
    <property type="entry name" value="NAD(P)-linked oxidoreductase"/>
    <property type="match status" value="1"/>
</dbReference>
<evidence type="ECO:0000256" key="3">
    <source>
        <dbReference type="ARBA" id="ARBA00023002"/>
    </source>
</evidence>
<evidence type="ECO:0000256" key="4">
    <source>
        <dbReference type="PIRSR" id="PIRSR000097-1"/>
    </source>
</evidence>
<sequence length="320" mass="35730">MTYKLKVNFFAALFWAAVFFANNQPSCAVLSKDLKAILPSGDQMPLIGFGTSKILGTELVKNTLDDALAAGYRLFDTAAVYGNEEDIGKALKELLPKHNLTRKDIWITSKLAARAETLGKNAYAALEKSVKTINCDYLDLYLIHFPGIPSPEKKNYSALRDESWQQLVKGVKNGLTRNIGVSNYNVHHLTELVNNDHGVKVAVDQVEWNPRFHQDDLINFCKQNGILLQAYFSIGGTGNTDLINNVEVKKIAEKLGKHPAQVLLRWAVQQNVAVIPKSLSRKHMDSNLDLNFEIPQADMEVLNSFPQKLKNPGWNPDNSL</sequence>
<organism evidence="11">
    <name type="scientific">Diabrotica virgifera virgifera</name>
    <name type="common">western corn rootworm</name>
    <dbReference type="NCBI Taxonomy" id="50390"/>
    <lineage>
        <taxon>Eukaryota</taxon>
        <taxon>Metazoa</taxon>
        <taxon>Ecdysozoa</taxon>
        <taxon>Arthropoda</taxon>
        <taxon>Hexapoda</taxon>
        <taxon>Insecta</taxon>
        <taxon>Pterygota</taxon>
        <taxon>Neoptera</taxon>
        <taxon>Endopterygota</taxon>
        <taxon>Coleoptera</taxon>
        <taxon>Polyphaga</taxon>
        <taxon>Cucujiformia</taxon>
        <taxon>Chrysomeloidea</taxon>
        <taxon>Chrysomelidae</taxon>
        <taxon>Galerucinae</taxon>
        <taxon>Diabroticina</taxon>
        <taxon>Diabroticites</taxon>
        <taxon>Diabrotica</taxon>
    </lineage>
</organism>
<gene>
    <name evidence="11" type="primary">LOC114345163</name>
</gene>
<feature type="domain" description="NADP-dependent oxidoreductase" evidence="8">
    <location>
        <begin position="47"/>
        <end position="303"/>
    </location>
</feature>
<dbReference type="InterPro" id="IPR020471">
    <property type="entry name" value="AKR"/>
</dbReference>
<dbReference type="PANTHER" id="PTHR43827:SF3">
    <property type="entry name" value="NADP-DEPENDENT OXIDOREDUCTASE DOMAIN-CONTAINING PROTEIN"/>
    <property type="match status" value="1"/>
</dbReference>
<keyword evidence="7" id="KW-0732">Signal</keyword>
<dbReference type="Proteomes" id="UP001652700">
    <property type="component" value="Unplaced"/>
</dbReference>
<feature type="signal peptide" evidence="7">
    <location>
        <begin position="1"/>
        <end position="28"/>
    </location>
</feature>
<dbReference type="InterPro" id="IPR023210">
    <property type="entry name" value="NADP_OxRdtase_dom"/>
</dbReference>
<accession>A0A6P7GQB3</accession>
<dbReference type="OrthoDB" id="416253at2759"/>
<proteinExistence type="inferred from homology"/>
<dbReference type="PRINTS" id="PR00069">
    <property type="entry name" value="ALDKETRDTASE"/>
</dbReference>
<dbReference type="Gene3D" id="3.20.20.100">
    <property type="entry name" value="NADP-dependent oxidoreductase domain"/>
    <property type="match status" value="1"/>
</dbReference>
<reference evidence="11" key="1">
    <citation type="submission" date="2025-04" db="UniProtKB">
        <authorList>
            <consortium name="RefSeq"/>
        </authorList>
    </citation>
    <scope>IDENTIFICATION</scope>
    <source>
        <tissue evidence="11">Whole insect</tissue>
    </source>
</reference>
<evidence type="ECO:0000256" key="2">
    <source>
        <dbReference type="ARBA" id="ARBA00022857"/>
    </source>
</evidence>
<dbReference type="PIRSF" id="PIRSF000097">
    <property type="entry name" value="AKR"/>
    <property type="match status" value="1"/>
</dbReference>
<dbReference type="FunFam" id="3.20.20.100:FF:000002">
    <property type="entry name" value="2,5-diketo-D-gluconic acid reductase A"/>
    <property type="match status" value="1"/>
</dbReference>
<evidence type="ECO:0000256" key="5">
    <source>
        <dbReference type="PIRSR" id="PIRSR000097-2"/>
    </source>
</evidence>
<dbReference type="PANTHER" id="PTHR43827">
    <property type="entry name" value="2,5-DIKETO-D-GLUCONIC ACID REDUCTASE"/>
    <property type="match status" value="1"/>
</dbReference>
<feature type="active site" description="Proton donor" evidence="4">
    <location>
        <position position="81"/>
    </location>
</feature>
<keyword evidence="2" id="KW-0521">NADP</keyword>
<dbReference type="RefSeq" id="XP_028151784.1">
    <property type="nucleotide sequence ID" value="XM_028295983.1"/>
</dbReference>
<keyword evidence="3" id="KW-0560">Oxidoreductase</keyword>
<feature type="chain" id="PRO_5027981735" evidence="7">
    <location>
        <begin position="29"/>
        <end position="320"/>
    </location>
</feature>
<dbReference type="PROSITE" id="PS00062">
    <property type="entry name" value="ALDOKETO_REDUCTASE_2"/>
    <property type="match status" value="1"/>
</dbReference>
<comment type="similarity">
    <text evidence="1">Belongs to the aldo/keto reductase family.</text>
</comment>